<dbReference type="EMBL" id="SAIY01000004">
    <property type="protein sequence ID" value="NGM13644.1"/>
    <property type="molecule type" value="Genomic_DNA"/>
</dbReference>
<keyword evidence="2" id="KW-1185">Reference proteome</keyword>
<protein>
    <submittedName>
        <fullName evidence="1">Uncharacterized protein</fullName>
    </submittedName>
</protein>
<reference evidence="1 2" key="1">
    <citation type="submission" date="2020-02" db="EMBL/GenBank/DDBJ databases">
        <title>Draft Genome Sequence of Verrucosispora sp. Strain CWR15, Isolated from Gulf of Mexico Sponge.</title>
        <authorList>
            <person name="Kennedy S.J."/>
            <person name="Cella E."/>
            <person name="Azarian T."/>
            <person name="Baker B.J."/>
            <person name="Shaw L.N."/>
        </authorList>
    </citation>
    <scope>NUCLEOTIDE SEQUENCE [LARGE SCALE GENOMIC DNA]</scope>
    <source>
        <strain evidence="1 2">CWR15</strain>
    </source>
</reference>
<organism evidence="1 2">
    <name type="scientific">Verrucosispora sioxanthis</name>
    <dbReference type="NCBI Taxonomy" id="2499994"/>
    <lineage>
        <taxon>Bacteria</taxon>
        <taxon>Bacillati</taxon>
        <taxon>Actinomycetota</taxon>
        <taxon>Actinomycetes</taxon>
        <taxon>Micromonosporales</taxon>
        <taxon>Micromonosporaceae</taxon>
        <taxon>Micromonospora</taxon>
    </lineage>
</organism>
<dbReference type="RefSeq" id="WP_164447583.1">
    <property type="nucleotide sequence ID" value="NZ_SAIY01000004.1"/>
</dbReference>
<evidence type="ECO:0000313" key="2">
    <source>
        <dbReference type="Proteomes" id="UP000478148"/>
    </source>
</evidence>
<proteinExistence type="predicted"/>
<dbReference type="AlphaFoldDB" id="A0A6M1L641"/>
<accession>A0A6M1L641</accession>
<comment type="caution">
    <text evidence="1">The sequence shown here is derived from an EMBL/GenBank/DDBJ whole genome shotgun (WGS) entry which is preliminary data.</text>
</comment>
<sequence>MQIESADERRVDRVGIVNNDQYRLFRGLLTERTPAGAQLDARESVDGRDDYAQLDRELPGNFQQRRLAGARGAFDQEYPAGTLCDVTEQLVG</sequence>
<dbReference type="Proteomes" id="UP000478148">
    <property type="component" value="Unassembled WGS sequence"/>
</dbReference>
<evidence type="ECO:0000313" key="1">
    <source>
        <dbReference type="EMBL" id="NGM13644.1"/>
    </source>
</evidence>
<name>A0A6M1L641_9ACTN</name>
<gene>
    <name evidence="1" type="ORF">ENC19_13710</name>
</gene>